<feature type="compositionally biased region" description="Polar residues" evidence="1">
    <location>
        <begin position="108"/>
        <end position="129"/>
    </location>
</feature>
<dbReference type="Proteomes" id="UP000272942">
    <property type="component" value="Unassembled WGS sequence"/>
</dbReference>
<name>A0A3P8LBU0_9TREM</name>
<feature type="compositionally biased region" description="Polar residues" evidence="1">
    <location>
        <begin position="160"/>
        <end position="180"/>
    </location>
</feature>
<keyword evidence="3" id="KW-1185">Reference proteome</keyword>
<evidence type="ECO:0000313" key="2">
    <source>
        <dbReference type="EMBL" id="VDP93949.1"/>
    </source>
</evidence>
<feature type="compositionally biased region" description="Low complexity" evidence="1">
    <location>
        <begin position="60"/>
        <end position="76"/>
    </location>
</feature>
<feature type="compositionally biased region" description="Pro residues" evidence="1">
    <location>
        <begin position="88"/>
        <end position="99"/>
    </location>
</feature>
<gene>
    <name evidence="2" type="ORF">ECPE_LOCUS16677</name>
</gene>
<evidence type="ECO:0000313" key="3">
    <source>
        <dbReference type="Proteomes" id="UP000272942"/>
    </source>
</evidence>
<feature type="region of interest" description="Disordered" evidence="1">
    <location>
        <begin position="88"/>
        <end position="129"/>
    </location>
</feature>
<dbReference type="EMBL" id="UZAN01065363">
    <property type="protein sequence ID" value="VDP93949.1"/>
    <property type="molecule type" value="Genomic_DNA"/>
</dbReference>
<proteinExistence type="predicted"/>
<feature type="region of interest" description="Disordered" evidence="1">
    <location>
        <begin position="51"/>
        <end position="76"/>
    </location>
</feature>
<dbReference type="AlphaFoldDB" id="A0A3P8LBU0"/>
<feature type="region of interest" description="Disordered" evidence="1">
    <location>
        <begin position="160"/>
        <end position="186"/>
    </location>
</feature>
<dbReference type="OrthoDB" id="6324332at2759"/>
<evidence type="ECO:0000256" key="1">
    <source>
        <dbReference type="SAM" id="MobiDB-lite"/>
    </source>
</evidence>
<protein>
    <submittedName>
        <fullName evidence="2">Uncharacterized protein</fullName>
    </submittedName>
</protein>
<sequence>MNRIVGDAFQLAYARQRMLKLQRSGTKMLSPDTQPIPHLCDRYNPWSYQTSDESGANECNNGTGNNAPTNTNNNPSPAHIPLMLELPPPPSCPPPPPMGTDPNGSLAHCSSSPELTTTPISGTNGLVLSPVSQNTTNGVSPTCTGTSDSNFFFATNRDVTNSDANGHMHSQNKTNGLNSSDDLESR</sequence>
<reference evidence="2 3" key="1">
    <citation type="submission" date="2018-11" db="EMBL/GenBank/DDBJ databases">
        <authorList>
            <consortium name="Pathogen Informatics"/>
        </authorList>
    </citation>
    <scope>NUCLEOTIDE SEQUENCE [LARGE SCALE GENOMIC DNA]</scope>
    <source>
        <strain evidence="2 3">Egypt</strain>
    </source>
</reference>
<organism evidence="2 3">
    <name type="scientific">Echinostoma caproni</name>
    <dbReference type="NCBI Taxonomy" id="27848"/>
    <lineage>
        <taxon>Eukaryota</taxon>
        <taxon>Metazoa</taxon>
        <taxon>Spiralia</taxon>
        <taxon>Lophotrochozoa</taxon>
        <taxon>Platyhelminthes</taxon>
        <taxon>Trematoda</taxon>
        <taxon>Digenea</taxon>
        <taxon>Plagiorchiida</taxon>
        <taxon>Echinostomata</taxon>
        <taxon>Echinostomatoidea</taxon>
        <taxon>Echinostomatidae</taxon>
        <taxon>Echinostoma</taxon>
    </lineage>
</organism>
<accession>A0A3P8LBU0</accession>